<feature type="transmembrane region" description="Helical" evidence="10">
    <location>
        <begin position="164"/>
        <end position="186"/>
    </location>
</feature>
<dbReference type="PANTHER" id="PTHR32024">
    <property type="entry name" value="TRK SYSTEM POTASSIUM UPTAKE PROTEIN TRKG-RELATED"/>
    <property type="match status" value="1"/>
</dbReference>
<dbReference type="Pfam" id="PF02386">
    <property type="entry name" value="TrkH"/>
    <property type="match status" value="1"/>
</dbReference>
<feature type="transmembrane region" description="Helical" evidence="10">
    <location>
        <begin position="20"/>
        <end position="40"/>
    </location>
</feature>
<keyword evidence="3" id="KW-1003">Cell membrane</keyword>
<evidence type="ECO:0000313" key="11">
    <source>
        <dbReference type="EMBL" id="STY70653.1"/>
    </source>
</evidence>
<feature type="transmembrane region" description="Helical" evidence="10">
    <location>
        <begin position="413"/>
        <end position="434"/>
    </location>
</feature>
<feature type="transmembrane region" description="Helical" evidence="10">
    <location>
        <begin position="357"/>
        <end position="376"/>
    </location>
</feature>
<dbReference type="EMBL" id="UGPP01000001">
    <property type="protein sequence ID" value="STY70653.1"/>
    <property type="molecule type" value="Genomic_DNA"/>
</dbReference>
<gene>
    <name evidence="11" type="primary">ktrB_1</name>
    <name evidence="11" type="ORF">NCTC10571_00793</name>
</gene>
<evidence type="ECO:0000256" key="2">
    <source>
        <dbReference type="ARBA" id="ARBA00022448"/>
    </source>
</evidence>
<feature type="transmembrane region" description="Helical" evidence="10">
    <location>
        <begin position="83"/>
        <end position="107"/>
    </location>
</feature>
<evidence type="ECO:0000256" key="7">
    <source>
        <dbReference type="ARBA" id="ARBA00022989"/>
    </source>
</evidence>
<reference evidence="11 12" key="1">
    <citation type="submission" date="2018-06" db="EMBL/GenBank/DDBJ databases">
        <authorList>
            <consortium name="Pathogen Informatics"/>
            <person name="Doyle S."/>
        </authorList>
    </citation>
    <scope>NUCLEOTIDE SEQUENCE [LARGE SCALE GENOMIC DNA]</scope>
    <source>
        <strain evidence="11 12">NCTC10571</strain>
    </source>
</reference>
<dbReference type="InterPro" id="IPR003445">
    <property type="entry name" value="Cat_transpt"/>
</dbReference>
<feature type="transmembrane region" description="Helical" evidence="10">
    <location>
        <begin position="317"/>
        <end position="337"/>
    </location>
</feature>
<feature type="transmembrane region" description="Helical" evidence="10">
    <location>
        <begin position="236"/>
        <end position="255"/>
    </location>
</feature>
<feature type="transmembrane region" description="Helical" evidence="10">
    <location>
        <begin position="198"/>
        <end position="216"/>
    </location>
</feature>
<evidence type="ECO:0000313" key="12">
    <source>
        <dbReference type="Proteomes" id="UP000255234"/>
    </source>
</evidence>
<evidence type="ECO:0000256" key="1">
    <source>
        <dbReference type="ARBA" id="ARBA00004651"/>
    </source>
</evidence>
<accession>A0A378NQI0</accession>
<proteinExistence type="predicted"/>
<evidence type="ECO:0000256" key="10">
    <source>
        <dbReference type="SAM" id="Phobius"/>
    </source>
</evidence>
<evidence type="ECO:0000256" key="4">
    <source>
        <dbReference type="ARBA" id="ARBA00022538"/>
    </source>
</evidence>
<dbReference type="AlphaFoldDB" id="A0A378NQI0"/>
<sequence>MQQAEIPKSINNWLLMLSPYQVLVFSFLGLILVGAFLLMLPIASNDGSSLSFIDALFTATSAVCVTGLIVVDTGQYFSTFGQLVIIMLIQIGGFGVMTMTTVFALIFGKRIQLRSRLIAQESLNRLTVGGVVKLIKLLVKTTLCIEFVGGVLLSFRLYPDYGLHGIYMAFWHSISAFCNAGFDIFGGTNIFKYNTDPLFCLVIAFLIILGGIGYGVTVELYQKHNWKMFSLHTKVVLLTTLILLVIGTIVLFFLEYNNENTIGNWDWWHKLIGTFFLSTTSRTAGYTLMDTGALHEASLFFIIILMFLGASPGSTGGGIKTTTFAIIFATVTSIIRGNEEVTLFKRRIEHDLIVKSLAIFYIAAALVVLGTMFLCLTEDFPFIKILFEVISALATVGLSTGITSSLTVYGKSILVLIMFIGRLGVLTFLMAIAMRNRKTAKIGYPSERIGVG</sequence>
<dbReference type="Proteomes" id="UP000255234">
    <property type="component" value="Unassembled WGS sequence"/>
</dbReference>
<dbReference type="RefSeq" id="WP_115151196.1">
    <property type="nucleotide sequence ID" value="NZ_UGPP01000001.1"/>
</dbReference>
<evidence type="ECO:0000256" key="6">
    <source>
        <dbReference type="ARBA" id="ARBA00022958"/>
    </source>
</evidence>
<keyword evidence="7 10" id="KW-1133">Transmembrane helix</keyword>
<dbReference type="NCBIfam" id="TIGR00933">
    <property type="entry name" value="2a38"/>
    <property type="match status" value="1"/>
</dbReference>
<keyword evidence="5 10" id="KW-0812">Transmembrane</keyword>
<comment type="subcellular location">
    <subcellularLocation>
        <location evidence="1">Cell membrane</location>
        <topology evidence="1">Multi-pass membrane protein</topology>
    </subcellularLocation>
</comment>
<protein>
    <submittedName>
        <fullName evidence="11">Ktr system potassium uptake protein B</fullName>
    </submittedName>
</protein>
<evidence type="ECO:0000256" key="5">
    <source>
        <dbReference type="ARBA" id="ARBA00022692"/>
    </source>
</evidence>
<dbReference type="PANTHER" id="PTHR32024:SF1">
    <property type="entry name" value="KTR SYSTEM POTASSIUM UPTAKE PROTEIN B"/>
    <property type="match status" value="1"/>
</dbReference>
<dbReference type="InterPro" id="IPR004772">
    <property type="entry name" value="TrkH"/>
</dbReference>
<keyword evidence="4" id="KW-0633">Potassium transport</keyword>
<evidence type="ECO:0000256" key="8">
    <source>
        <dbReference type="ARBA" id="ARBA00023065"/>
    </source>
</evidence>
<evidence type="ECO:0000256" key="9">
    <source>
        <dbReference type="ARBA" id="ARBA00023136"/>
    </source>
</evidence>
<dbReference type="GO" id="GO:0005886">
    <property type="term" value="C:plasma membrane"/>
    <property type="evidence" value="ECO:0007669"/>
    <property type="project" value="UniProtKB-SubCell"/>
</dbReference>
<feature type="transmembrane region" description="Helical" evidence="10">
    <location>
        <begin position="267"/>
        <end position="286"/>
    </location>
</feature>
<keyword evidence="6" id="KW-0630">Potassium</keyword>
<evidence type="ECO:0000256" key="3">
    <source>
        <dbReference type="ARBA" id="ARBA00022475"/>
    </source>
</evidence>
<name>A0A378NQI0_9FIRM</name>
<keyword evidence="2" id="KW-0813">Transport</keyword>
<feature type="transmembrane region" description="Helical" evidence="10">
    <location>
        <begin position="52"/>
        <end position="71"/>
    </location>
</feature>
<keyword evidence="9 10" id="KW-0472">Membrane</keyword>
<organism evidence="11 12">
    <name type="scientific">Megamonas hypermegale</name>
    <dbReference type="NCBI Taxonomy" id="158847"/>
    <lineage>
        <taxon>Bacteria</taxon>
        <taxon>Bacillati</taxon>
        <taxon>Bacillota</taxon>
        <taxon>Negativicutes</taxon>
        <taxon>Selenomonadales</taxon>
        <taxon>Selenomonadaceae</taxon>
        <taxon>Megamonas</taxon>
    </lineage>
</organism>
<feature type="transmembrane region" description="Helical" evidence="10">
    <location>
        <begin position="137"/>
        <end position="158"/>
    </location>
</feature>
<keyword evidence="8" id="KW-0406">Ion transport</keyword>
<dbReference type="GO" id="GO:0015379">
    <property type="term" value="F:potassium:chloride symporter activity"/>
    <property type="evidence" value="ECO:0007669"/>
    <property type="project" value="InterPro"/>
</dbReference>